<dbReference type="GO" id="GO:0008168">
    <property type="term" value="F:methyltransferase activity"/>
    <property type="evidence" value="ECO:0007669"/>
    <property type="project" value="InterPro"/>
</dbReference>
<feature type="compositionally biased region" description="Basic and acidic residues" evidence="1">
    <location>
        <begin position="315"/>
        <end position="339"/>
    </location>
</feature>
<keyword evidence="6" id="KW-1185">Reference proteome</keyword>
<feature type="region of interest" description="Disordered" evidence="1">
    <location>
        <begin position="292"/>
        <end position="339"/>
    </location>
</feature>
<dbReference type="EMBL" id="OVEO01000007">
    <property type="protein sequence ID" value="SPQ97389.1"/>
    <property type="molecule type" value="Genomic_DNA"/>
</dbReference>
<sequence>MAVATKATAPAVSDSDAVKKEIKVAHEVAAPRQIIDLRYFVISAFVAAIATVVVFWMSPFAPSPCPAAPPNMETAFCGDEFSAFVSGQNVQIVHNKIWSADPAKVQCLINKESLETLPHYAAIADAIADDGREPDILMLGSSGGCLPFLLERVKDQYTLTVVDESSEVIELARNYTMKDDADHISYVHANEDAYLSESSDEEFDIIVNDVFVGDNQVEYMTSGMIVEEAYRVLKPNGVYMVNGMSMDDALEDVDQLADALEAVFDVVEVYEVDAETENYMVFAWKHPLSDVDDNAHSESERDAHSESGPGTAEKVVAHDEGRPADETKQVGDDGAQKDL</sequence>
<evidence type="ECO:0000313" key="5">
    <source>
        <dbReference type="EMBL" id="SPQ97389.1"/>
    </source>
</evidence>
<dbReference type="Pfam" id="PF05175">
    <property type="entry name" value="MTS"/>
    <property type="match status" value="1"/>
</dbReference>
<feature type="transmembrane region" description="Helical" evidence="2">
    <location>
        <begin position="39"/>
        <end position="57"/>
    </location>
</feature>
<evidence type="ECO:0000256" key="2">
    <source>
        <dbReference type="SAM" id="Phobius"/>
    </source>
</evidence>
<gene>
    <name evidence="4" type="ORF">PBRA_001291</name>
    <name evidence="5" type="ORF">PLBR_LOCUS4604</name>
</gene>
<dbReference type="Proteomes" id="UP000039324">
    <property type="component" value="Unassembled WGS sequence"/>
</dbReference>
<dbReference type="CDD" id="cd02440">
    <property type="entry name" value="AdoMet_MTases"/>
    <property type="match status" value="1"/>
</dbReference>
<evidence type="ECO:0000313" key="6">
    <source>
        <dbReference type="Proteomes" id="UP000039324"/>
    </source>
</evidence>
<dbReference type="InterPro" id="IPR007848">
    <property type="entry name" value="Small_mtfrase_dom"/>
</dbReference>
<evidence type="ECO:0000259" key="3">
    <source>
        <dbReference type="Pfam" id="PF05175"/>
    </source>
</evidence>
<geneLocation type="mitochondrion" evidence="5"/>
<keyword evidence="5" id="KW-0496">Mitochondrion</keyword>
<dbReference type="SUPFAM" id="SSF53335">
    <property type="entry name" value="S-adenosyl-L-methionine-dependent methyltransferases"/>
    <property type="match status" value="1"/>
</dbReference>
<accession>A0A0G4IVQ2</accession>
<dbReference type="NCBIfam" id="NF037959">
    <property type="entry name" value="MFS_SpdSyn"/>
    <property type="match status" value="1"/>
</dbReference>
<proteinExistence type="predicted"/>
<protein>
    <recommendedName>
        <fullName evidence="3">Methyltransferase small domain-containing protein</fullName>
    </recommendedName>
</protein>
<feature type="compositionally biased region" description="Basic and acidic residues" evidence="1">
    <location>
        <begin position="292"/>
        <end position="305"/>
    </location>
</feature>
<dbReference type="EMBL" id="CDSF01000090">
    <property type="protein sequence ID" value="CEO99385.1"/>
    <property type="molecule type" value="Genomic_DNA"/>
</dbReference>
<keyword evidence="2" id="KW-0472">Membrane</keyword>
<evidence type="ECO:0000313" key="7">
    <source>
        <dbReference type="Proteomes" id="UP000290189"/>
    </source>
</evidence>
<keyword evidence="2" id="KW-0812">Transmembrane</keyword>
<dbReference type="InterPro" id="IPR029063">
    <property type="entry name" value="SAM-dependent_MTases_sf"/>
</dbReference>
<dbReference type="AlphaFoldDB" id="A0A0G4IVQ2"/>
<evidence type="ECO:0000256" key="1">
    <source>
        <dbReference type="SAM" id="MobiDB-lite"/>
    </source>
</evidence>
<organism evidence="4 6">
    <name type="scientific">Plasmodiophora brassicae</name>
    <name type="common">Clubroot disease agent</name>
    <dbReference type="NCBI Taxonomy" id="37360"/>
    <lineage>
        <taxon>Eukaryota</taxon>
        <taxon>Sar</taxon>
        <taxon>Rhizaria</taxon>
        <taxon>Endomyxa</taxon>
        <taxon>Phytomyxea</taxon>
        <taxon>Plasmodiophorida</taxon>
        <taxon>Plasmodiophoridae</taxon>
        <taxon>Plasmodiophora</taxon>
    </lineage>
</organism>
<name>A0A0G4IVQ2_PLABS</name>
<feature type="domain" description="Methyltransferase small" evidence="3">
    <location>
        <begin position="134"/>
        <end position="269"/>
    </location>
</feature>
<dbReference type="Proteomes" id="UP000290189">
    <property type="component" value="Unassembled WGS sequence"/>
</dbReference>
<reference evidence="4 6" key="1">
    <citation type="submission" date="2015-02" db="EMBL/GenBank/DDBJ databases">
        <authorList>
            <person name="Chooi Y.-H."/>
        </authorList>
    </citation>
    <scope>NUCLEOTIDE SEQUENCE [LARGE SCALE GENOMIC DNA]</scope>
    <source>
        <strain evidence="4">E3</strain>
    </source>
</reference>
<keyword evidence="2" id="KW-1133">Transmembrane helix</keyword>
<dbReference type="Gene3D" id="3.40.50.150">
    <property type="entry name" value="Vaccinia Virus protein VP39"/>
    <property type="match status" value="1"/>
</dbReference>
<reference evidence="5 7" key="2">
    <citation type="submission" date="2018-03" db="EMBL/GenBank/DDBJ databases">
        <authorList>
            <person name="Fogelqvist J."/>
        </authorList>
    </citation>
    <scope>NUCLEOTIDE SEQUENCE [LARGE SCALE GENOMIC DNA]</scope>
</reference>
<evidence type="ECO:0000313" key="4">
    <source>
        <dbReference type="EMBL" id="CEO99385.1"/>
    </source>
</evidence>